<evidence type="ECO:0000313" key="2">
    <source>
        <dbReference type="Proteomes" id="UP001142648"/>
    </source>
</evidence>
<dbReference type="Proteomes" id="UP001142648">
    <property type="component" value="Unassembled WGS sequence"/>
</dbReference>
<reference evidence="1" key="1">
    <citation type="submission" date="2022-09" db="EMBL/GenBank/DDBJ databases">
        <title>The genome sequence of Tsuneonella sp. YG55.</title>
        <authorList>
            <person name="Liu Y."/>
        </authorList>
    </citation>
    <scope>NUCLEOTIDE SEQUENCE</scope>
    <source>
        <strain evidence="1">YG55</strain>
    </source>
</reference>
<accession>A0A9X2W570</accession>
<organism evidence="1 2">
    <name type="scientific">Tsuneonella litorea</name>
    <dbReference type="NCBI Taxonomy" id="2976475"/>
    <lineage>
        <taxon>Bacteria</taxon>
        <taxon>Pseudomonadati</taxon>
        <taxon>Pseudomonadota</taxon>
        <taxon>Alphaproteobacteria</taxon>
        <taxon>Sphingomonadales</taxon>
        <taxon>Erythrobacteraceae</taxon>
        <taxon>Tsuneonella</taxon>
    </lineage>
</organism>
<name>A0A9X2W570_9SPHN</name>
<dbReference type="PANTHER" id="PTHR30289:SF1">
    <property type="entry name" value="PEBP (PHOSPHATIDYLETHANOLAMINE-BINDING PROTEIN) FAMILY PROTEIN"/>
    <property type="match status" value="1"/>
</dbReference>
<keyword evidence="2" id="KW-1185">Reference proteome</keyword>
<dbReference type="SUPFAM" id="SSF49777">
    <property type="entry name" value="PEBP-like"/>
    <property type="match status" value="1"/>
</dbReference>
<proteinExistence type="predicted"/>
<dbReference type="InterPro" id="IPR008914">
    <property type="entry name" value="PEBP"/>
</dbReference>
<dbReference type="EMBL" id="JAOAMV010000006">
    <property type="protein sequence ID" value="MCT2559841.1"/>
    <property type="molecule type" value="Genomic_DNA"/>
</dbReference>
<comment type="caution">
    <text evidence="1">The sequence shown here is derived from an EMBL/GenBank/DDBJ whole genome shotgun (WGS) entry which is preliminary data.</text>
</comment>
<dbReference type="CDD" id="cd00865">
    <property type="entry name" value="PEBP_bact_arch"/>
    <property type="match status" value="1"/>
</dbReference>
<sequence length="187" mass="19285">MLEHVPAFLGRLLHNVRAGHGKLAVARLGSEAVMGAGGFALSSAAFMDGGVLDPMFTADEEDACCPPLAWTAPPPGTKALALVVEDPDAPTPEPFVHLLGWGMEPAAGELYEGDDPPMLGLNSYQQAGWLPPDPPSGHGSHDYVFQIFALDAPLDLAPGKGRGALIEAIEGHVIGAAVVTGTYARGG</sequence>
<dbReference type="RefSeq" id="WP_259962825.1">
    <property type="nucleotide sequence ID" value="NZ_JAOAMV010000006.1"/>
</dbReference>
<gene>
    <name evidence="1" type="ORF">N0B51_12725</name>
</gene>
<dbReference type="AlphaFoldDB" id="A0A9X2W570"/>
<evidence type="ECO:0000313" key="1">
    <source>
        <dbReference type="EMBL" id="MCT2559841.1"/>
    </source>
</evidence>
<dbReference type="PANTHER" id="PTHR30289">
    <property type="entry name" value="UNCHARACTERIZED PROTEIN YBCL-RELATED"/>
    <property type="match status" value="1"/>
</dbReference>
<dbReference type="Pfam" id="PF01161">
    <property type="entry name" value="PBP"/>
    <property type="match status" value="1"/>
</dbReference>
<dbReference type="InterPro" id="IPR005247">
    <property type="entry name" value="YbhB_YbcL/LppC-like"/>
</dbReference>
<protein>
    <submittedName>
        <fullName evidence="1">YbhB/YbcL family Raf kinase inhibitor-like protein</fullName>
    </submittedName>
</protein>
<dbReference type="Gene3D" id="3.90.280.10">
    <property type="entry name" value="PEBP-like"/>
    <property type="match status" value="1"/>
</dbReference>
<dbReference type="InterPro" id="IPR036610">
    <property type="entry name" value="PEBP-like_sf"/>
</dbReference>
<dbReference type="NCBIfam" id="TIGR00481">
    <property type="entry name" value="YbhB/YbcL family Raf kinase inhibitor-like protein"/>
    <property type="match status" value="1"/>
</dbReference>